<dbReference type="Proteomes" id="UP000481876">
    <property type="component" value="Unassembled WGS sequence"/>
</dbReference>
<proteinExistence type="predicted"/>
<accession>A0A6L3ZBY4</accession>
<sequence>MSKIAELSFTPHAIILTAYSIPRPIFAAALIKADKFKRIDFLPDSNPLTYVKQVLDRLPEGVPCFGKTTGFVINYTPDKAIQFNIYGKPIKISCKYFAVGDVSIRI</sequence>
<comment type="caution">
    <text evidence="1">The sequence shown here is derived from an EMBL/GenBank/DDBJ whole genome shotgun (WGS) entry which is preliminary data.</text>
</comment>
<protein>
    <submittedName>
        <fullName evidence="1">Uncharacterized protein</fullName>
    </submittedName>
</protein>
<dbReference type="EMBL" id="WBWS01000001">
    <property type="protein sequence ID" value="KAB2773590.1"/>
    <property type="molecule type" value="Genomic_DNA"/>
</dbReference>
<reference evidence="1 2" key="1">
    <citation type="submission" date="2019-09" db="EMBL/GenBank/DDBJ databases">
        <title>Taxonomic organization of the family Brucellaceae based on a phylogenomic approach.</title>
        <authorList>
            <person name="Leclercq S."/>
            <person name="Cloeckaert A."/>
            <person name="Zygmunt M.S."/>
        </authorList>
    </citation>
    <scope>NUCLEOTIDE SEQUENCE [LARGE SCALE GENOMIC DNA]</scope>
    <source>
        <strain evidence="1 2">LMG 3313</strain>
    </source>
</reference>
<dbReference type="RefSeq" id="WP_151662951.1">
    <property type="nucleotide sequence ID" value="NZ_WBWS01000001.1"/>
</dbReference>
<gene>
    <name evidence="1" type="ORF">F9L04_01805</name>
</gene>
<evidence type="ECO:0000313" key="2">
    <source>
        <dbReference type="Proteomes" id="UP000481876"/>
    </source>
</evidence>
<dbReference type="AlphaFoldDB" id="A0A6L3ZBY4"/>
<organism evidence="1 2">
    <name type="scientific">Brucella anthropi</name>
    <name type="common">Ochrobactrum anthropi</name>
    <dbReference type="NCBI Taxonomy" id="529"/>
    <lineage>
        <taxon>Bacteria</taxon>
        <taxon>Pseudomonadati</taxon>
        <taxon>Pseudomonadota</taxon>
        <taxon>Alphaproteobacteria</taxon>
        <taxon>Hyphomicrobiales</taxon>
        <taxon>Brucellaceae</taxon>
        <taxon>Brucella/Ochrobactrum group</taxon>
        <taxon>Brucella</taxon>
    </lineage>
</organism>
<name>A0A6L3ZBY4_BRUAN</name>
<evidence type="ECO:0000313" key="1">
    <source>
        <dbReference type="EMBL" id="KAB2773590.1"/>
    </source>
</evidence>